<sequence>AGVPFNKLDSFKELLEETGYRLTDKRFMLDLIPFVLKEEETTNKAMLKDKKLDIIFDGTTRLG</sequence>
<dbReference type="AlphaFoldDB" id="A0A1X7TYX4"/>
<accession>A0A1X7TYX4</accession>
<name>A0A1X7TYX4_AMPQE</name>
<dbReference type="EnsemblMetazoa" id="Aqu2.1.20612_001">
    <property type="protein sequence ID" value="Aqu2.1.20612_001"/>
    <property type="gene ID" value="Aqu2.1.20612"/>
</dbReference>
<protein>
    <submittedName>
        <fullName evidence="1">Uncharacterized protein</fullName>
    </submittedName>
</protein>
<organism evidence="1">
    <name type="scientific">Amphimedon queenslandica</name>
    <name type="common">Sponge</name>
    <dbReference type="NCBI Taxonomy" id="400682"/>
    <lineage>
        <taxon>Eukaryota</taxon>
        <taxon>Metazoa</taxon>
        <taxon>Porifera</taxon>
        <taxon>Demospongiae</taxon>
        <taxon>Heteroscleromorpha</taxon>
        <taxon>Haplosclerida</taxon>
        <taxon>Niphatidae</taxon>
        <taxon>Amphimedon</taxon>
    </lineage>
</organism>
<reference evidence="1" key="1">
    <citation type="submission" date="2017-05" db="UniProtKB">
        <authorList>
            <consortium name="EnsemblMetazoa"/>
        </authorList>
    </citation>
    <scope>IDENTIFICATION</scope>
</reference>
<evidence type="ECO:0000313" key="1">
    <source>
        <dbReference type="EnsemblMetazoa" id="Aqu2.1.20612_001"/>
    </source>
</evidence>
<dbReference type="InParanoid" id="A0A1X7TYX4"/>
<proteinExistence type="predicted"/>